<evidence type="ECO:0000256" key="2">
    <source>
        <dbReference type="ARBA" id="ARBA00023242"/>
    </source>
</evidence>
<dbReference type="GO" id="GO:0045944">
    <property type="term" value="P:positive regulation of transcription by RNA polymerase II"/>
    <property type="evidence" value="ECO:0007669"/>
    <property type="project" value="TreeGrafter"/>
</dbReference>
<dbReference type="GO" id="GO:0000977">
    <property type="term" value="F:RNA polymerase II transcription regulatory region sequence-specific DNA binding"/>
    <property type="evidence" value="ECO:0007669"/>
    <property type="project" value="TreeGrafter"/>
</dbReference>
<gene>
    <name evidence="4" type="ORF">SAY86_007026</name>
</gene>
<name>A0AAN7LA30_TRANT</name>
<dbReference type="GO" id="GO:0003682">
    <property type="term" value="F:chromatin binding"/>
    <property type="evidence" value="ECO:0007669"/>
    <property type="project" value="TreeGrafter"/>
</dbReference>
<keyword evidence="2" id="KW-0539">Nucleus</keyword>
<dbReference type="PANTHER" id="PTHR47025:SF9">
    <property type="entry name" value="PROTEIN, PUTATIVE-RELATED"/>
    <property type="match status" value="1"/>
</dbReference>
<evidence type="ECO:0000256" key="1">
    <source>
        <dbReference type="ARBA" id="ARBA00004123"/>
    </source>
</evidence>
<dbReference type="Pfam" id="PF16135">
    <property type="entry name" value="TDBD"/>
    <property type="match status" value="1"/>
</dbReference>
<dbReference type="Proteomes" id="UP001346149">
    <property type="component" value="Unassembled WGS sequence"/>
</dbReference>
<sequence length="505" mass="55297">MKRGNEWIMDAIGKGPLNSMKRTVENVVTKPSDTGVFPEMIHLQKRKNSGDPFNSGIINDQLLSANSQESAAPFGRVDDINWVTGYDPRSLSMSNEKENPVGGTQEFGGSPFGGCNNSISSAIASSFPGGAYENYNHYDNMLPDHSLGSNISSDFPQTGERFMKSMLGIFNQEYGHLIHQKSDKADEHVIPFGLLNEQSSFELPSEDDDNYEPVRNPYYDRGPGTSTLKGYSLGQENGTPLPMASSYPEANISMISMLENYNNGGSNLMENCVNTNFGYRGSSEGPAVGTSGGNISSYMIPNGYLNPIQASRVPFQNASATSGAYPIENGAPINPRKKTVKKVTKIAPDCFPVNVRTLLSTGIFDGVQVKYISFTRDKCLPGVISGNGYLCSCKECNNQRIINAYEFEQHAGCKTKHPNNHIFFENGKTVYAIVLELRKTPSEMLFEKIQTAAGSPINEKNFLAWKVAYEAAANETEQTGRELEAYISSSCIQPGHKKCLMGNNE</sequence>
<accession>A0AAN7LA30</accession>
<dbReference type="EMBL" id="JAXQNO010000015">
    <property type="protein sequence ID" value="KAK4782652.1"/>
    <property type="molecule type" value="Genomic_DNA"/>
</dbReference>
<comment type="caution">
    <text evidence="4">The sequence shown here is derived from an EMBL/GenBank/DDBJ whole genome shotgun (WGS) entry which is preliminary data.</text>
</comment>
<dbReference type="GO" id="GO:0042393">
    <property type="term" value="F:histone binding"/>
    <property type="evidence" value="ECO:0007669"/>
    <property type="project" value="TreeGrafter"/>
</dbReference>
<keyword evidence="5" id="KW-1185">Reference proteome</keyword>
<organism evidence="4 5">
    <name type="scientific">Trapa natans</name>
    <name type="common">Water chestnut</name>
    <dbReference type="NCBI Taxonomy" id="22666"/>
    <lineage>
        <taxon>Eukaryota</taxon>
        <taxon>Viridiplantae</taxon>
        <taxon>Streptophyta</taxon>
        <taxon>Embryophyta</taxon>
        <taxon>Tracheophyta</taxon>
        <taxon>Spermatophyta</taxon>
        <taxon>Magnoliopsida</taxon>
        <taxon>eudicotyledons</taxon>
        <taxon>Gunneridae</taxon>
        <taxon>Pentapetalae</taxon>
        <taxon>rosids</taxon>
        <taxon>malvids</taxon>
        <taxon>Myrtales</taxon>
        <taxon>Lythraceae</taxon>
        <taxon>Trapa</taxon>
    </lineage>
</organism>
<dbReference type="PANTHER" id="PTHR47025">
    <property type="entry name" value="AUTOIMMUNE REGULATOR"/>
    <property type="match status" value="1"/>
</dbReference>
<dbReference type="InterPro" id="IPR032308">
    <property type="entry name" value="TDBD"/>
</dbReference>
<reference evidence="4 5" key="1">
    <citation type="journal article" date="2023" name="Hortic Res">
        <title>Pangenome of water caltrop reveals structural variations and asymmetric subgenome divergence after allopolyploidization.</title>
        <authorList>
            <person name="Zhang X."/>
            <person name="Chen Y."/>
            <person name="Wang L."/>
            <person name="Yuan Y."/>
            <person name="Fang M."/>
            <person name="Shi L."/>
            <person name="Lu R."/>
            <person name="Comes H.P."/>
            <person name="Ma Y."/>
            <person name="Chen Y."/>
            <person name="Huang G."/>
            <person name="Zhou Y."/>
            <person name="Zheng Z."/>
            <person name="Qiu Y."/>
        </authorList>
    </citation>
    <scope>NUCLEOTIDE SEQUENCE [LARGE SCALE GENOMIC DNA]</scope>
    <source>
        <strain evidence="4">F231</strain>
    </source>
</reference>
<evidence type="ECO:0000313" key="5">
    <source>
        <dbReference type="Proteomes" id="UP001346149"/>
    </source>
</evidence>
<evidence type="ECO:0000259" key="3">
    <source>
        <dbReference type="Pfam" id="PF16135"/>
    </source>
</evidence>
<feature type="domain" description="Tify" evidence="3">
    <location>
        <begin position="382"/>
        <end position="433"/>
    </location>
</feature>
<proteinExistence type="predicted"/>
<dbReference type="AlphaFoldDB" id="A0AAN7LA30"/>
<protein>
    <recommendedName>
        <fullName evidence="3">Tify domain-containing protein</fullName>
    </recommendedName>
</protein>
<comment type="subcellular location">
    <subcellularLocation>
        <location evidence="1">Nucleus</location>
    </subcellularLocation>
</comment>
<dbReference type="GO" id="GO:0005634">
    <property type="term" value="C:nucleus"/>
    <property type="evidence" value="ECO:0007669"/>
    <property type="project" value="UniProtKB-SubCell"/>
</dbReference>
<evidence type="ECO:0000313" key="4">
    <source>
        <dbReference type="EMBL" id="KAK4782652.1"/>
    </source>
</evidence>